<evidence type="ECO:0000256" key="1">
    <source>
        <dbReference type="SAM" id="MobiDB-lite"/>
    </source>
</evidence>
<organism evidence="2">
    <name type="scientific">Arundo donax</name>
    <name type="common">Giant reed</name>
    <name type="synonym">Donax arundinaceus</name>
    <dbReference type="NCBI Taxonomy" id="35708"/>
    <lineage>
        <taxon>Eukaryota</taxon>
        <taxon>Viridiplantae</taxon>
        <taxon>Streptophyta</taxon>
        <taxon>Embryophyta</taxon>
        <taxon>Tracheophyta</taxon>
        <taxon>Spermatophyta</taxon>
        <taxon>Magnoliopsida</taxon>
        <taxon>Liliopsida</taxon>
        <taxon>Poales</taxon>
        <taxon>Poaceae</taxon>
        <taxon>PACMAD clade</taxon>
        <taxon>Arundinoideae</taxon>
        <taxon>Arundineae</taxon>
        <taxon>Arundo</taxon>
    </lineage>
</organism>
<reference evidence="2" key="1">
    <citation type="submission" date="2014-09" db="EMBL/GenBank/DDBJ databases">
        <authorList>
            <person name="Magalhaes I.L.F."/>
            <person name="Oliveira U."/>
            <person name="Santos F.R."/>
            <person name="Vidigal T.H.D.A."/>
            <person name="Brescovit A.D."/>
            <person name="Santos A.J."/>
        </authorList>
    </citation>
    <scope>NUCLEOTIDE SEQUENCE</scope>
    <source>
        <tissue evidence="2">Shoot tissue taken approximately 20 cm above the soil surface</tissue>
    </source>
</reference>
<name>A0A0A8YLB5_ARUDO</name>
<accession>A0A0A8YLB5</accession>
<evidence type="ECO:0000313" key="2">
    <source>
        <dbReference type="EMBL" id="JAD26323.1"/>
    </source>
</evidence>
<feature type="region of interest" description="Disordered" evidence="1">
    <location>
        <begin position="1"/>
        <end position="20"/>
    </location>
</feature>
<dbReference type="EMBL" id="GBRH01271572">
    <property type="protein sequence ID" value="JAD26323.1"/>
    <property type="molecule type" value="Transcribed_RNA"/>
</dbReference>
<proteinExistence type="predicted"/>
<dbReference type="AlphaFoldDB" id="A0A0A8YLB5"/>
<sequence>MVWVFDPWSNSTTESRRGVK</sequence>
<protein>
    <submittedName>
        <fullName evidence="2">Uncharacterized protein</fullName>
    </submittedName>
</protein>
<reference evidence="2" key="2">
    <citation type="journal article" date="2015" name="Data Brief">
        <title>Shoot transcriptome of the giant reed, Arundo donax.</title>
        <authorList>
            <person name="Barrero R.A."/>
            <person name="Guerrero F.D."/>
            <person name="Moolhuijzen P."/>
            <person name="Goolsby J.A."/>
            <person name="Tidwell J."/>
            <person name="Bellgard S.E."/>
            <person name="Bellgard M.I."/>
        </authorList>
    </citation>
    <scope>NUCLEOTIDE SEQUENCE</scope>
    <source>
        <tissue evidence="2">Shoot tissue taken approximately 20 cm above the soil surface</tissue>
    </source>
</reference>